<evidence type="ECO:0000259" key="3">
    <source>
        <dbReference type="PROSITE" id="PS50097"/>
    </source>
</evidence>
<dbReference type="InterPro" id="IPR012341">
    <property type="entry name" value="6hp_glycosidase-like_sf"/>
</dbReference>
<reference evidence="4 5" key="1">
    <citation type="submission" date="2022-05" db="EMBL/GenBank/DDBJ databases">
        <authorList>
            <consortium name="Genoscope - CEA"/>
            <person name="William W."/>
        </authorList>
    </citation>
    <scope>NUCLEOTIDE SEQUENCE [LARGE SCALE GENOMIC DNA]</scope>
</reference>
<dbReference type="InterPro" id="IPR015915">
    <property type="entry name" value="Kelch-typ_b-propeller"/>
</dbReference>
<gene>
    <name evidence="4" type="ORF">PEVE_00024848</name>
</gene>
<dbReference type="InterPro" id="IPR011333">
    <property type="entry name" value="SKP1/BTB/POZ_sf"/>
</dbReference>
<keyword evidence="2" id="KW-0677">Repeat</keyword>
<dbReference type="PANTHER" id="PTHR10412">
    <property type="entry name" value="MANNOSYL-OLIGOSACCHARIDE GLUCOSIDASE"/>
    <property type="match status" value="1"/>
</dbReference>
<dbReference type="InterPro" id="IPR008928">
    <property type="entry name" value="6-hairpin_glycosidase_sf"/>
</dbReference>
<organism evidence="4 5">
    <name type="scientific">Porites evermanni</name>
    <dbReference type="NCBI Taxonomy" id="104178"/>
    <lineage>
        <taxon>Eukaryota</taxon>
        <taxon>Metazoa</taxon>
        <taxon>Cnidaria</taxon>
        <taxon>Anthozoa</taxon>
        <taxon>Hexacorallia</taxon>
        <taxon>Scleractinia</taxon>
        <taxon>Fungiina</taxon>
        <taxon>Poritidae</taxon>
        <taxon>Porites</taxon>
    </lineage>
</organism>
<evidence type="ECO:0000256" key="1">
    <source>
        <dbReference type="ARBA" id="ARBA00022441"/>
    </source>
</evidence>
<evidence type="ECO:0000313" key="4">
    <source>
        <dbReference type="EMBL" id="CAH3025029.1"/>
    </source>
</evidence>
<dbReference type="EMBL" id="CALNXI010000333">
    <property type="protein sequence ID" value="CAH3025029.1"/>
    <property type="molecule type" value="Genomic_DNA"/>
</dbReference>
<accession>A0ABN8M5Z1</accession>
<protein>
    <recommendedName>
        <fullName evidence="3">BTB domain-containing protein</fullName>
    </recommendedName>
</protein>
<dbReference type="Proteomes" id="UP001159427">
    <property type="component" value="Unassembled WGS sequence"/>
</dbReference>
<dbReference type="Pfam" id="PF22422">
    <property type="entry name" value="MGH1-like_GH"/>
    <property type="match status" value="2"/>
</dbReference>
<evidence type="ECO:0000256" key="2">
    <source>
        <dbReference type="ARBA" id="ARBA00022737"/>
    </source>
</evidence>
<feature type="domain" description="BTB" evidence="3">
    <location>
        <begin position="19"/>
        <end position="88"/>
    </location>
</feature>
<keyword evidence="5" id="KW-1185">Reference proteome</keyword>
<dbReference type="Pfam" id="PF07707">
    <property type="entry name" value="BACK"/>
    <property type="match status" value="1"/>
</dbReference>
<dbReference type="Gene3D" id="1.50.10.10">
    <property type="match status" value="1"/>
</dbReference>
<dbReference type="SUPFAM" id="SSF117281">
    <property type="entry name" value="Kelch motif"/>
    <property type="match status" value="1"/>
</dbReference>
<dbReference type="SMART" id="SM00875">
    <property type="entry name" value="BACK"/>
    <property type="match status" value="1"/>
</dbReference>
<dbReference type="Gene3D" id="2.120.10.80">
    <property type="entry name" value="Kelch-type beta propeller"/>
    <property type="match status" value="1"/>
</dbReference>
<comment type="caution">
    <text evidence="4">The sequence shown here is derived from an EMBL/GenBank/DDBJ whole genome shotgun (WGS) entry which is preliminary data.</text>
</comment>
<dbReference type="InterPro" id="IPR054491">
    <property type="entry name" value="MGH1-like_GH"/>
</dbReference>
<dbReference type="Gene3D" id="3.30.710.10">
    <property type="entry name" value="Potassium Channel Kv1.1, Chain A"/>
    <property type="match status" value="1"/>
</dbReference>
<dbReference type="InterPro" id="IPR004888">
    <property type="entry name" value="Glycoside_hydrolase_63"/>
</dbReference>
<dbReference type="SUPFAM" id="SSF48208">
    <property type="entry name" value="Six-hairpin glycosidases"/>
    <property type="match status" value="1"/>
</dbReference>
<dbReference type="SUPFAM" id="SSF54695">
    <property type="entry name" value="POZ domain"/>
    <property type="match status" value="1"/>
</dbReference>
<evidence type="ECO:0000313" key="5">
    <source>
        <dbReference type="Proteomes" id="UP001159427"/>
    </source>
</evidence>
<dbReference type="PANTHER" id="PTHR10412:SF10">
    <property type="entry name" value="GLYCOSYL HYDROLASE FAMILY 63 C-TERMINAL DOMAIN-CONTAINING PROTEIN"/>
    <property type="match status" value="1"/>
</dbReference>
<dbReference type="SMART" id="SM00225">
    <property type="entry name" value="BTB"/>
    <property type="match status" value="1"/>
</dbReference>
<name>A0ABN8M5Z1_9CNID</name>
<dbReference type="InterPro" id="IPR011705">
    <property type="entry name" value="BACK"/>
</dbReference>
<dbReference type="Gene3D" id="1.25.40.420">
    <property type="match status" value="1"/>
</dbReference>
<dbReference type="InterPro" id="IPR000210">
    <property type="entry name" value="BTB/POZ_dom"/>
</dbReference>
<dbReference type="PROSITE" id="PS50097">
    <property type="entry name" value="BTB"/>
    <property type="match status" value="1"/>
</dbReference>
<proteinExistence type="predicted"/>
<keyword evidence="1" id="KW-0880">Kelch repeat</keyword>
<dbReference type="Pfam" id="PF00651">
    <property type="entry name" value="BTB"/>
    <property type="match status" value="1"/>
</dbReference>
<sequence length="1082" mass="124413">MANTLLSKLAQFRDQEEFIDVRLQVSDTLFPAHRIVLAANSDYFHAMFTNGMKESKQEVIELKEPSISSEALRVLLNSIYTGELCANKENVFDVLAAANHLQITNIVHQCCDFLNVHFVQDRFDFQRYCQLSAVADRHGLKELQENLQHKMASIYKDVCGSEAFLSQINPDQLLSLLVRDDLSAPSETFVFKSVMRWINHHKEERLPVAAKIIEAVRLGLVDVGVLIEELNTEEIQKVPEIHKILIDASLYFNAPSQMSKFAEKTKPRTPGQHKLSLIILHVRKIKCQLFALCSLLGQAWRASSRPRVVLVAILPKRSQAQYFDVETKLWKPLPSMAVLPGGDRCVCTEVVGNNLYVAVNDCGSSHVYSYNIDKNLWEKLPRPLGSINSLCKMSDFLYAVSSDCNTYPQRYSFAKRQWQSISRVCSMGTNQENFVREQYLFGFFLDNVCYNGAAVFDSRLNTFFECTYSKLVYHSYTGRPLPHPETCTVKRAVRQSFSESSNWWIILRSNGLNSYGFTPFVVNQKLYAAGGRGADIPDREPAHVFVYDKNNTPGLTPEETEVSRQSYAGLLWSKQFYHYIIKDWLTGDPEMPTPPLDRFNGRNSEAEWRQLFNRDVVSMPDKWEYPWYATWDLAFHMLPMSKIDPQFAKDQLILFLREWYMAPNGQMPAYEFALGDVNPPVHALACLMVYKMTGRKGARDDEFLARCFQKLLINFTWWVNRKDPSGKNIFGGGFLGLDNIGIFDRSKDLPIHALLLQADGTAWMAFYCVIMLNIALDLAMQDDTYEDMASKFFEHFTQISDAINQMSDGVGLWDEQDGFYYDHLSTGTCSLALRVRSMVGLVPLMACLVLDDEYMKTLPGFKKRLDWFMKNRKDLASQVSYMESHGESEYHHLLAIPTKDQLVRVLSYMLDEEEFLSPYGIRSLSKFHEKNPYKLELNGEVYSVHYVPGESDTYMFGGNSNWRGPIWVCMNYLLIEALQRYDYFFGDKLMIECPTRSGNRMRLRDVALELSRRVVSLFLPNENGRRPCHGDDERYANDPHWSDLVLFYEYFHPETGRGCGASHQTGWTALVCRLLEKLAKNR</sequence>